<keyword evidence="3" id="KW-0547">Nucleotide-binding</keyword>
<dbReference type="Gene3D" id="3.40.1190.20">
    <property type="match status" value="1"/>
</dbReference>
<dbReference type="GO" id="GO:0005524">
    <property type="term" value="F:ATP binding"/>
    <property type="evidence" value="ECO:0007669"/>
    <property type="project" value="UniProtKB-KW"/>
</dbReference>
<dbReference type="GO" id="GO:0005829">
    <property type="term" value="C:cytosol"/>
    <property type="evidence" value="ECO:0007669"/>
    <property type="project" value="TreeGrafter"/>
</dbReference>
<evidence type="ECO:0000256" key="7">
    <source>
        <dbReference type="RuleBase" id="RU003704"/>
    </source>
</evidence>
<dbReference type="InterPro" id="IPR002139">
    <property type="entry name" value="Ribo/fructo_kinase"/>
</dbReference>
<proteinExistence type="inferred from homology"/>
<evidence type="ECO:0000256" key="1">
    <source>
        <dbReference type="ARBA" id="ARBA00010688"/>
    </source>
</evidence>
<organism evidence="9 10">
    <name type="scientific">Paeniglutamicibacter gangotriensis</name>
    <dbReference type="NCBI Taxonomy" id="254787"/>
    <lineage>
        <taxon>Bacteria</taxon>
        <taxon>Bacillati</taxon>
        <taxon>Actinomycetota</taxon>
        <taxon>Actinomycetes</taxon>
        <taxon>Micrococcales</taxon>
        <taxon>Micrococcaceae</taxon>
        <taxon>Paeniglutamicibacter</taxon>
    </lineage>
</organism>
<comment type="similarity">
    <text evidence="1 7">Belongs to the carbohydrate kinase PfkB family.</text>
</comment>
<dbReference type="GO" id="GO:0008443">
    <property type="term" value="F:phosphofructokinase activity"/>
    <property type="evidence" value="ECO:0007669"/>
    <property type="project" value="TreeGrafter"/>
</dbReference>
<evidence type="ECO:0000256" key="2">
    <source>
        <dbReference type="ARBA" id="ARBA00022679"/>
    </source>
</evidence>
<evidence type="ECO:0000256" key="3">
    <source>
        <dbReference type="ARBA" id="ARBA00022741"/>
    </source>
</evidence>
<reference evidence="9 10" key="1">
    <citation type="submission" date="2019-07" db="EMBL/GenBank/DDBJ databases">
        <title>Analysis of the biochemical properties, biological activity and biotechnological potential of siderophores and biosurfactants produced by Antarctic psychrotolerant bacteria.</title>
        <authorList>
            <person name="Styczynski M."/>
            <person name="Krucon T."/>
            <person name="Decewicz P."/>
            <person name="Dziewit L."/>
        </authorList>
    </citation>
    <scope>NUCLEOTIDE SEQUENCE [LARGE SCALE GENOMIC DNA]</scope>
    <source>
        <strain evidence="9 10">ANT_H27</strain>
    </source>
</reference>
<keyword evidence="4 7" id="KW-0418">Kinase</keyword>
<dbReference type="InterPro" id="IPR029056">
    <property type="entry name" value="Ribokinase-like"/>
</dbReference>
<dbReference type="PROSITE" id="PS00584">
    <property type="entry name" value="PFKB_KINASES_2"/>
    <property type="match status" value="1"/>
</dbReference>
<evidence type="ECO:0000259" key="8">
    <source>
        <dbReference type="Pfam" id="PF00294"/>
    </source>
</evidence>
<dbReference type="InterPro" id="IPR011611">
    <property type="entry name" value="PfkB_dom"/>
</dbReference>
<comment type="caution">
    <text evidence="9">The sequence shown here is derived from an EMBL/GenBank/DDBJ whole genome shotgun (WGS) entry which is preliminary data.</text>
</comment>
<evidence type="ECO:0000313" key="10">
    <source>
        <dbReference type="Proteomes" id="UP000323856"/>
    </source>
</evidence>
<dbReference type="OrthoDB" id="9801219at2"/>
<name>A0A5B0EA56_9MICC</name>
<dbReference type="SUPFAM" id="SSF53613">
    <property type="entry name" value="Ribokinase-like"/>
    <property type="match status" value="1"/>
</dbReference>
<accession>A0A5B0EA56</accession>
<dbReference type="PRINTS" id="PR00990">
    <property type="entry name" value="RIBOKINASE"/>
</dbReference>
<evidence type="ECO:0000256" key="4">
    <source>
        <dbReference type="ARBA" id="ARBA00022777"/>
    </source>
</evidence>
<dbReference type="RefSeq" id="WP_149620012.1">
    <property type="nucleotide sequence ID" value="NZ_VOBL01000013.1"/>
</dbReference>
<dbReference type="PIRSF" id="PIRSF000535">
    <property type="entry name" value="1PFK/6PFK/LacC"/>
    <property type="match status" value="1"/>
</dbReference>
<feature type="domain" description="Carbohydrate kinase PfkB" evidence="8">
    <location>
        <begin position="7"/>
        <end position="305"/>
    </location>
</feature>
<gene>
    <name evidence="9" type="ORF">FQ154_12750</name>
</gene>
<keyword evidence="2 6" id="KW-0808">Transferase</keyword>
<evidence type="ECO:0000313" key="9">
    <source>
        <dbReference type="EMBL" id="KAA0975924.1"/>
    </source>
</evidence>
<evidence type="ECO:0000256" key="6">
    <source>
        <dbReference type="PIRNR" id="PIRNR000535"/>
    </source>
</evidence>
<dbReference type="InterPro" id="IPR002173">
    <property type="entry name" value="Carboh/pur_kinase_PfkB_CS"/>
</dbReference>
<keyword evidence="5" id="KW-0067">ATP-binding</keyword>
<dbReference type="PANTHER" id="PTHR46566">
    <property type="entry name" value="1-PHOSPHOFRUCTOKINASE-RELATED"/>
    <property type="match status" value="1"/>
</dbReference>
<dbReference type="EMBL" id="VOBL01000013">
    <property type="protein sequence ID" value="KAA0975924.1"/>
    <property type="molecule type" value="Genomic_DNA"/>
</dbReference>
<dbReference type="Pfam" id="PF00294">
    <property type="entry name" value="PfkB"/>
    <property type="match status" value="1"/>
</dbReference>
<dbReference type="NCBIfam" id="TIGR03168">
    <property type="entry name" value="1-PFK"/>
    <property type="match status" value="1"/>
</dbReference>
<sequence>MIITLTMNPALDKTIELDAALAHGGVQRSRGTHTQAAGKGVNVSRAIKQAGGRTLAVLPGAGTDPLLRQLVADDVEHRSVHIDHLLRTNITITDPDGTTTKINEQGPLLNKAVLEEIVRVIVELSRSATWLVLAGSLPPGVKDSFYADLLATVRGSLGLAAPKIAVDTSGDPLRALFAAEVTELPDLIKPNAEELAELTDQGPETDFENSPTVTAAAAQLLVDRGVGTVLATLGAGGAVLVDSEGSWHAAHAPITPRSTVGAGDSSLAGYLLADAAGEPAPQRLARAVAYGSAAASLPGSAIPTPYQLDHDAVSVAELITTPRTKS</sequence>
<dbReference type="AlphaFoldDB" id="A0A5B0EA56"/>
<dbReference type="PANTHER" id="PTHR46566:SF5">
    <property type="entry name" value="1-PHOSPHOFRUCTOKINASE"/>
    <property type="match status" value="1"/>
</dbReference>
<dbReference type="InterPro" id="IPR017583">
    <property type="entry name" value="Tagatose/fructose_Pkinase"/>
</dbReference>
<dbReference type="CDD" id="cd01164">
    <property type="entry name" value="FruK_PfkB_like"/>
    <property type="match status" value="1"/>
</dbReference>
<protein>
    <submittedName>
        <fullName evidence="9">1-phosphofructokinase family hexose kinase</fullName>
    </submittedName>
</protein>
<evidence type="ECO:0000256" key="5">
    <source>
        <dbReference type="ARBA" id="ARBA00022840"/>
    </source>
</evidence>
<dbReference type="Proteomes" id="UP000323856">
    <property type="component" value="Unassembled WGS sequence"/>
</dbReference>